<dbReference type="InterPro" id="IPR029069">
    <property type="entry name" value="HotDog_dom_sf"/>
</dbReference>
<dbReference type="GO" id="GO:0061522">
    <property type="term" value="F:1,4-dihydroxy-2-naphthoyl-CoA thioesterase activity"/>
    <property type="evidence" value="ECO:0007669"/>
    <property type="project" value="TreeGrafter"/>
</dbReference>
<dbReference type="Gene3D" id="3.10.129.10">
    <property type="entry name" value="Hotdog Thioesterase"/>
    <property type="match status" value="1"/>
</dbReference>
<evidence type="ECO:0000313" key="4">
    <source>
        <dbReference type="Proteomes" id="UP000316798"/>
    </source>
</evidence>
<reference evidence="3 4" key="1">
    <citation type="submission" date="2019-01" db="EMBL/GenBank/DDBJ databases">
        <title>Genomic insights into a novel species Rhodoferax sp.</title>
        <authorList>
            <person name="Jin L."/>
        </authorList>
    </citation>
    <scope>NUCLEOTIDE SEQUENCE [LARGE SCALE GENOMIC DNA]</scope>
    <source>
        <strain evidence="3 4">CHu59-6-5</strain>
    </source>
</reference>
<dbReference type="AlphaFoldDB" id="A0A515DHA7"/>
<dbReference type="Proteomes" id="UP000316798">
    <property type="component" value="Chromosome"/>
</dbReference>
<protein>
    <submittedName>
        <fullName evidence="3">PaaI family thioesterase</fullName>
    </submittedName>
</protein>
<evidence type="ECO:0000259" key="2">
    <source>
        <dbReference type="Pfam" id="PF03061"/>
    </source>
</evidence>
<dbReference type="KEGG" id="rhf:EUB48_14740"/>
<dbReference type="InterPro" id="IPR003736">
    <property type="entry name" value="PAAI_dom"/>
</dbReference>
<accession>A0A515DHA7</accession>
<dbReference type="GO" id="GO:0005829">
    <property type="term" value="C:cytosol"/>
    <property type="evidence" value="ECO:0007669"/>
    <property type="project" value="TreeGrafter"/>
</dbReference>
<keyword evidence="1" id="KW-0378">Hydrolase</keyword>
<dbReference type="CDD" id="cd03443">
    <property type="entry name" value="PaaI_thioesterase"/>
    <property type="match status" value="1"/>
</dbReference>
<keyword evidence="4" id="KW-1185">Reference proteome</keyword>
<dbReference type="PANTHER" id="PTHR43240:SF1">
    <property type="entry name" value="BLR5584 PROTEIN"/>
    <property type="match status" value="1"/>
</dbReference>
<dbReference type="PANTHER" id="PTHR43240">
    <property type="entry name" value="1,4-DIHYDROXY-2-NAPHTHOYL-COA THIOESTERASE 1"/>
    <property type="match status" value="1"/>
</dbReference>
<evidence type="ECO:0000313" key="3">
    <source>
        <dbReference type="EMBL" id="QDL39816.1"/>
    </source>
</evidence>
<organism evidence="3 4">
    <name type="scientific">Rhodoferax sediminis</name>
    <dbReference type="NCBI Taxonomy" id="2509614"/>
    <lineage>
        <taxon>Bacteria</taxon>
        <taxon>Pseudomonadati</taxon>
        <taxon>Pseudomonadota</taxon>
        <taxon>Betaproteobacteria</taxon>
        <taxon>Burkholderiales</taxon>
        <taxon>Comamonadaceae</taxon>
        <taxon>Rhodoferax</taxon>
    </lineage>
</organism>
<dbReference type="NCBIfam" id="TIGR00369">
    <property type="entry name" value="unchar_dom_1"/>
    <property type="match status" value="1"/>
</dbReference>
<dbReference type="SUPFAM" id="SSF54637">
    <property type="entry name" value="Thioesterase/thiol ester dehydrase-isomerase"/>
    <property type="match status" value="1"/>
</dbReference>
<dbReference type="EMBL" id="CP035503">
    <property type="protein sequence ID" value="QDL39816.1"/>
    <property type="molecule type" value="Genomic_DNA"/>
</dbReference>
<feature type="domain" description="Thioesterase" evidence="2">
    <location>
        <begin position="94"/>
        <end position="170"/>
    </location>
</feature>
<dbReference type="InterPro" id="IPR006683">
    <property type="entry name" value="Thioestr_dom"/>
</dbReference>
<evidence type="ECO:0000256" key="1">
    <source>
        <dbReference type="ARBA" id="ARBA00022801"/>
    </source>
</evidence>
<dbReference type="OrthoDB" id="9813282at2"/>
<proteinExistence type="predicted"/>
<dbReference type="Pfam" id="PF03061">
    <property type="entry name" value="4HBT"/>
    <property type="match status" value="1"/>
</dbReference>
<name>A0A515DHA7_9BURK</name>
<sequence length="187" mass="19506">MGTTESDAEQALARWNNQLNEVRGHMLAGGGKPGLASPSMVAGKTGLEIMQAMLAGELPYPHIAETLDFALVEVGPGMAVFQGTPQLKHYNPLGSVHGGWYATLLDSAVGCAVHTMMPAGRGYTTAELSVNIVRAASIKSGPLRAIGSVIHCGRQLATAEGRIVGPDGKLYAHATTTCLVFELPKQG</sequence>
<gene>
    <name evidence="3" type="ORF">EUB48_14740</name>
</gene>